<protein>
    <submittedName>
        <fullName evidence="2">Protein phosphatase 2C domain-containing protein</fullName>
    </submittedName>
</protein>
<gene>
    <name evidence="2" type="ORF">ACFQ03_03850</name>
</gene>
<accession>A0ABW3D4G6</accession>
<dbReference type="Gene3D" id="3.60.40.10">
    <property type="entry name" value="PPM-type phosphatase domain"/>
    <property type="match status" value="1"/>
</dbReference>
<dbReference type="RefSeq" id="WP_379286185.1">
    <property type="nucleotide sequence ID" value="NZ_JBHTIU010000011.1"/>
</dbReference>
<proteinExistence type="predicted"/>
<dbReference type="EMBL" id="JBHTIU010000011">
    <property type="protein sequence ID" value="MFD0868270.1"/>
    <property type="molecule type" value="Genomic_DNA"/>
</dbReference>
<comment type="caution">
    <text evidence="2">The sequence shown here is derived from an EMBL/GenBank/DDBJ whole genome shotgun (WGS) entry which is preliminary data.</text>
</comment>
<keyword evidence="3" id="KW-1185">Reference proteome</keyword>
<dbReference type="Proteomes" id="UP001597120">
    <property type="component" value="Unassembled WGS sequence"/>
</dbReference>
<name>A0ABW3D4G6_9BACL</name>
<dbReference type="Pfam" id="PF13672">
    <property type="entry name" value="PP2C_2"/>
    <property type="match status" value="1"/>
</dbReference>
<evidence type="ECO:0000313" key="3">
    <source>
        <dbReference type="Proteomes" id="UP001597120"/>
    </source>
</evidence>
<organism evidence="2 3">
    <name type="scientific">Paenibacillus residui</name>
    <dbReference type="NCBI Taxonomy" id="629724"/>
    <lineage>
        <taxon>Bacteria</taxon>
        <taxon>Bacillati</taxon>
        <taxon>Bacillota</taxon>
        <taxon>Bacilli</taxon>
        <taxon>Bacillales</taxon>
        <taxon>Paenibacillaceae</taxon>
        <taxon>Paenibacillus</taxon>
    </lineage>
</organism>
<dbReference type="InterPro" id="IPR036457">
    <property type="entry name" value="PPM-type-like_dom_sf"/>
</dbReference>
<evidence type="ECO:0000259" key="1">
    <source>
        <dbReference type="Pfam" id="PF13672"/>
    </source>
</evidence>
<evidence type="ECO:0000313" key="2">
    <source>
        <dbReference type="EMBL" id="MFD0868270.1"/>
    </source>
</evidence>
<dbReference type="SUPFAM" id="SSF81606">
    <property type="entry name" value="PP2C-like"/>
    <property type="match status" value="1"/>
</dbReference>
<dbReference type="InterPro" id="IPR001932">
    <property type="entry name" value="PPM-type_phosphatase-like_dom"/>
</dbReference>
<reference evidence="3" key="1">
    <citation type="journal article" date="2019" name="Int. J. Syst. Evol. Microbiol.">
        <title>The Global Catalogue of Microorganisms (GCM) 10K type strain sequencing project: providing services to taxonomists for standard genome sequencing and annotation.</title>
        <authorList>
            <consortium name="The Broad Institute Genomics Platform"/>
            <consortium name="The Broad Institute Genome Sequencing Center for Infectious Disease"/>
            <person name="Wu L."/>
            <person name="Ma J."/>
        </authorList>
    </citation>
    <scope>NUCLEOTIDE SEQUENCE [LARGE SCALE GENOMIC DNA]</scope>
    <source>
        <strain evidence="3">CCUG 57263</strain>
    </source>
</reference>
<feature type="domain" description="PPM-type phosphatase" evidence="1">
    <location>
        <begin position="18"/>
        <end position="247"/>
    </location>
</feature>
<sequence length="289" mass="32880">MSIPWKMERISIKGSNEWNEDELIVNDSLALYGVVDGSTSLIPYRGENGETGGKLASRLIRQYMESLGDDQGAVVRLNEAVLEANRRLREEMVSSGIDISDKRQLWTAALAAIRIHDRYIEYVQAGDCMLIAVYKDGTVRVVTHDSVAHIDRETKQLWQEGIQGGMTTREELREYVIPTIQRNRLKLNTLEGYSVVSGEPELEDLLEYGRISRIQLQGLLLITDGLFLPKEKGESASDFHELTERIMREGLAAYADWLISLEEEDADGRKYPRFKKSDDKTGIWIQLEN</sequence>